<evidence type="ECO:0000256" key="8">
    <source>
        <dbReference type="ARBA" id="ARBA00022741"/>
    </source>
</evidence>
<dbReference type="SUPFAM" id="SSF54585">
    <property type="entry name" value="Cdc48 domain 2-like"/>
    <property type="match status" value="1"/>
</dbReference>
<dbReference type="EMBL" id="LN609529">
    <property type="protein sequence ID" value="CEF65459.1"/>
    <property type="molecule type" value="Genomic_DNA"/>
</dbReference>
<evidence type="ECO:0000256" key="6">
    <source>
        <dbReference type="ARBA" id="ARBA00022490"/>
    </source>
</evidence>
<comment type="subunit">
    <text evidence="3">Homohexamer.</text>
</comment>
<dbReference type="InterPro" id="IPR003593">
    <property type="entry name" value="AAA+_ATPase"/>
</dbReference>
<dbReference type="InterPro" id="IPR029067">
    <property type="entry name" value="CDC48_domain_2-like_sf"/>
</dbReference>
<evidence type="ECO:0000259" key="17">
    <source>
        <dbReference type="SMART" id="SM01073"/>
    </source>
</evidence>
<dbReference type="CTD" id="36377823"/>
<evidence type="ECO:0000256" key="15">
    <source>
        <dbReference type="RuleBase" id="RU367045"/>
    </source>
</evidence>
<dbReference type="Gene3D" id="3.40.50.300">
    <property type="entry name" value="P-loop containing nucleotide triphosphate hydrolases"/>
    <property type="match status" value="2"/>
</dbReference>
<dbReference type="GO" id="GO:0035494">
    <property type="term" value="P:SNARE complex disassembly"/>
    <property type="evidence" value="ECO:0007669"/>
    <property type="project" value="InterPro"/>
</dbReference>
<comment type="cofactor">
    <cofactor evidence="15">
        <name>Mg(2+)</name>
        <dbReference type="ChEBI" id="CHEBI:18420"/>
    </cofactor>
    <text evidence="15">Binds 1 Mg(2+) ion per subunit.</text>
</comment>
<keyword evidence="6 15" id="KW-0963">Cytoplasm</keyword>
<dbReference type="SUPFAM" id="SSF50692">
    <property type="entry name" value="ADC-like"/>
    <property type="match status" value="1"/>
</dbReference>
<dbReference type="SMART" id="SM01073">
    <property type="entry name" value="CDC48_N"/>
    <property type="match status" value="1"/>
</dbReference>
<dbReference type="SUPFAM" id="SSF52540">
    <property type="entry name" value="P-loop containing nucleoside triphosphate hydrolases"/>
    <property type="match status" value="2"/>
</dbReference>
<evidence type="ECO:0000313" key="21">
    <source>
        <dbReference type="WormBase" id="SRAE_2000013900"/>
    </source>
</evidence>
<accession>A0A090MXH8</accession>
<protein>
    <recommendedName>
        <fullName evidence="4 15">Vesicle-fusing ATPase</fullName>
        <ecNumber evidence="4 15">3.6.4.6</ecNumber>
    </recommendedName>
</protein>
<evidence type="ECO:0000313" key="18">
    <source>
        <dbReference type="EMBL" id="CEF65459.1"/>
    </source>
</evidence>
<keyword evidence="11 15" id="KW-0931">ER-Golgi transport</keyword>
<comment type="function">
    <text evidence="14 15">Required for vesicle-mediated transport. Catalyzes the fusion of transport vesicles within the Golgi cisternae. Is also required for transport from the endoplasmic reticulum to the Golgi stack. Seems to function as a fusion protein required for the delivery of cargo proteins to all compartments of the Golgi stack independent of vesicle origin.</text>
</comment>
<keyword evidence="19" id="KW-1185">Reference proteome</keyword>
<evidence type="ECO:0000256" key="2">
    <source>
        <dbReference type="ARBA" id="ARBA00006914"/>
    </source>
</evidence>
<comment type="catalytic activity">
    <reaction evidence="13 15">
        <text>ATP + H2O = ADP + phosphate + H(+)</text>
        <dbReference type="Rhea" id="RHEA:13065"/>
        <dbReference type="ChEBI" id="CHEBI:15377"/>
        <dbReference type="ChEBI" id="CHEBI:15378"/>
        <dbReference type="ChEBI" id="CHEBI:30616"/>
        <dbReference type="ChEBI" id="CHEBI:43474"/>
        <dbReference type="ChEBI" id="CHEBI:456216"/>
        <dbReference type="EC" id="3.6.4.6"/>
    </reaction>
</comment>
<dbReference type="GO" id="GO:0005524">
    <property type="term" value="F:ATP binding"/>
    <property type="evidence" value="ECO:0007669"/>
    <property type="project" value="UniProtKB-UniRule"/>
</dbReference>
<dbReference type="InterPro" id="IPR003959">
    <property type="entry name" value="ATPase_AAA_core"/>
</dbReference>
<feature type="domain" description="AAA+ ATPase" evidence="16">
    <location>
        <begin position="258"/>
        <end position="405"/>
    </location>
</feature>
<dbReference type="GO" id="GO:0016887">
    <property type="term" value="F:ATP hydrolysis activity"/>
    <property type="evidence" value="ECO:0007669"/>
    <property type="project" value="InterPro"/>
</dbReference>
<keyword evidence="7" id="KW-0677">Repeat</keyword>
<keyword evidence="8 15" id="KW-0547">Nucleotide-binding</keyword>
<dbReference type="PROSITE" id="PS00674">
    <property type="entry name" value="AAA"/>
    <property type="match status" value="1"/>
</dbReference>
<evidence type="ECO:0000313" key="19">
    <source>
        <dbReference type="Proteomes" id="UP000035682"/>
    </source>
</evidence>
<comment type="similarity">
    <text evidence="2 15">Belongs to the AAA ATPase family.</text>
</comment>
<dbReference type="FunFam" id="1.10.8.60:FF:000026">
    <property type="entry name" value="vesicle-fusing ATPase isoform X1"/>
    <property type="match status" value="1"/>
</dbReference>
<dbReference type="CDD" id="cd19504">
    <property type="entry name" value="RecA-like_NSF-SEC18_r1-like"/>
    <property type="match status" value="1"/>
</dbReference>
<keyword evidence="10 15" id="KW-0460">Magnesium</keyword>
<sequence>MSIILKVRKVPTDELAVSNCAVVNKDDFDSNGIKHIIIQTGPAHRFAFSIKNHPGVPRGEIGFGVPARKWAALSLDQNIQCSPFTVPNNQFIESITVDIDFFTKKGVCNDVLDSDDMCREFSMQFSGQVFTEGQQLVFKYQNPKDKKEHTFSLNVIQITGMDVNAAIGGGGNGSTGKIYFGQLMGNSMVIFDKREGAQLNLTGKSKGKTAFKSIISPDWDFESMGIGGLDKEFSAIFRRAFFSRLFPPEQVEQLGMKHVRGILLYGPPGTGKTLIARQIGKMLNAREPKIVNGPQILDKYVGESEANIRKLFGDAEEEFKRCGNNSALHIIIFDEIDAICKQRGTQAGSSSVHDTVVNQILTKMDGVDQLNNILVIGMTNRKDMIDEALLRPGRMEVQMEISLPDENGRVQILHIHTAKMREYNKLGPDVDIKAIAKKTKNFSGAEIEGLVRAAQSSAINRLVKVDGKVTVEADAFEKLKITSEDFEYALLNDIKPAFGSADEVLERFLSGGILMWSPEISKILETGDIHINDAKSPDSRGFVTLLLAGSPGVGKSCLAAQIAKNSGFPFVKICTPETMVGYTEIAKCQALRKIFEDAYRSPLSVIIIDNIDRLLDYASVGPRFSNQVLQALLVLLGTKPPKGKRLLVLATASQRTFLKELDLMSAFDDVIDVPMLRTIEHVRHVLDDSNVFTSQDIQAIERDLRSAGDVMYIGIKKILRIIDYTKQCDPRFRASTFVEKVINSAFNQY</sequence>
<feature type="domain" description="CDC48 N-terminal subdomain" evidence="17">
    <location>
        <begin position="4"/>
        <end position="86"/>
    </location>
</feature>
<dbReference type="EC" id="3.6.4.6" evidence="4 15"/>
<keyword evidence="5 15" id="KW-0813">Transport</keyword>
<dbReference type="InterPro" id="IPR054419">
    <property type="entry name" value="NSF_ATPase_lid"/>
</dbReference>
<dbReference type="PANTHER" id="PTHR23078:SF3">
    <property type="entry name" value="VESICLE-FUSING ATPASE"/>
    <property type="match status" value="1"/>
</dbReference>
<proteinExistence type="inferred from homology"/>
<keyword evidence="12 15" id="KW-0653">Protein transport</keyword>
<dbReference type="OMA" id="CFDNEIA"/>
<evidence type="ECO:0000256" key="13">
    <source>
        <dbReference type="ARBA" id="ARBA00048883"/>
    </source>
</evidence>
<dbReference type="FunFam" id="3.40.50.300:FF:000187">
    <property type="entry name" value="Vesicular-fusion ATPase SEC18"/>
    <property type="match status" value="1"/>
</dbReference>
<evidence type="ECO:0000256" key="1">
    <source>
        <dbReference type="ARBA" id="ARBA00004496"/>
    </source>
</evidence>
<dbReference type="AlphaFoldDB" id="A0A090MXH8"/>
<dbReference type="GO" id="GO:0005795">
    <property type="term" value="C:Golgi stack"/>
    <property type="evidence" value="ECO:0007669"/>
    <property type="project" value="TreeGrafter"/>
</dbReference>
<keyword evidence="9 15" id="KW-0067">ATP-binding</keyword>
<evidence type="ECO:0000313" key="20">
    <source>
        <dbReference type="WBParaSite" id="SRAE_2000013900.1"/>
    </source>
</evidence>
<evidence type="ECO:0000256" key="11">
    <source>
        <dbReference type="ARBA" id="ARBA00022892"/>
    </source>
</evidence>
<dbReference type="InterPro" id="IPR003338">
    <property type="entry name" value="CDC4_N-term_subdom"/>
</dbReference>
<evidence type="ECO:0000259" key="16">
    <source>
        <dbReference type="SMART" id="SM00382"/>
    </source>
</evidence>
<reference evidence="20" key="3">
    <citation type="submission" date="2020-12" db="UniProtKB">
        <authorList>
            <consortium name="WormBaseParasite"/>
        </authorList>
    </citation>
    <scope>IDENTIFICATION</scope>
</reference>
<reference evidence="18" key="2">
    <citation type="submission" date="2014-09" db="EMBL/GenBank/DDBJ databases">
        <authorList>
            <person name="Aslett A.Martin."/>
        </authorList>
    </citation>
    <scope>NUCLEOTIDE SEQUENCE</scope>
    <source>
        <strain evidence="18">ED321 Heterogonic</strain>
    </source>
</reference>
<dbReference type="Proteomes" id="UP000035682">
    <property type="component" value="Unplaced"/>
</dbReference>
<dbReference type="InterPro" id="IPR027417">
    <property type="entry name" value="P-loop_NTPase"/>
</dbReference>
<dbReference type="InterPro" id="IPR003960">
    <property type="entry name" value="ATPase_AAA_CS"/>
</dbReference>
<dbReference type="PANTHER" id="PTHR23078">
    <property type="entry name" value="VESICULAR-FUSION PROTEIN NSF"/>
    <property type="match status" value="1"/>
</dbReference>
<dbReference type="GO" id="GO:0006891">
    <property type="term" value="P:intra-Golgi vesicle-mediated transport"/>
    <property type="evidence" value="ECO:0007669"/>
    <property type="project" value="TreeGrafter"/>
</dbReference>
<dbReference type="STRING" id="34506.A0A090MXH8"/>
<comment type="subcellular location">
    <subcellularLocation>
        <location evidence="1 15">Cytoplasm</location>
    </subcellularLocation>
</comment>
<dbReference type="InterPro" id="IPR009010">
    <property type="entry name" value="Asp_de-COase-like_dom_sf"/>
</dbReference>
<evidence type="ECO:0000256" key="14">
    <source>
        <dbReference type="ARBA" id="ARBA00056429"/>
    </source>
</evidence>
<reference evidence="19" key="1">
    <citation type="submission" date="2014-09" db="EMBL/GenBank/DDBJ databases">
        <authorList>
            <person name="Martin A.A."/>
        </authorList>
    </citation>
    <scope>NUCLEOTIDE SEQUENCE</scope>
    <source>
        <strain evidence="19">ED321</strain>
    </source>
</reference>
<feature type="domain" description="AAA+ ATPase" evidence="16">
    <location>
        <begin position="541"/>
        <end position="676"/>
    </location>
</feature>
<dbReference type="Pfam" id="PF00004">
    <property type="entry name" value="AAA"/>
    <property type="match status" value="2"/>
</dbReference>
<evidence type="ECO:0000256" key="3">
    <source>
        <dbReference type="ARBA" id="ARBA00011643"/>
    </source>
</evidence>
<name>A0A090MXH8_STRRB</name>
<evidence type="ECO:0000256" key="4">
    <source>
        <dbReference type="ARBA" id="ARBA00012674"/>
    </source>
</evidence>
<dbReference type="OrthoDB" id="9982946at2759"/>
<dbReference type="SMART" id="SM00382">
    <property type="entry name" value="AAA"/>
    <property type="match status" value="2"/>
</dbReference>
<dbReference type="WormBase" id="SRAE_2000013900">
    <property type="protein sequence ID" value="SRP10220"/>
    <property type="gene ID" value="WBGene00260329"/>
</dbReference>
<dbReference type="FunFam" id="2.40.40.20:FF:000012">
    <property type="entry name" value="Vesicle-fusing ATPase protein"/>
    <property type="match status" value="1"/>
</dbReference>
<dbReference type="Pfam" id="PF02359">
    <property type="entry name" value="CDC48_N"/>
    <property type="match status" value="1"/>
</dbReference>
<dbReference type="RefSeq" id="XP_024504659.1">
    <property type="nucleotide sequence ID" value="XM_024650932.1"/>
</dbReference>
<organism evidence="18">
    <name type="scientific">Strongyloides ratti</name>
    <name type="common">Parasitic roundworm</name>
    <dbReference type="NCBI Taxonomy" id="34506"/>
    <lineage>
        <taxon>Eukaryota</taxon>
        <taxon>Metazoa</taxon>
        <taxon>Ecdysozoa</taxon>
        <taxon>Nematoda</taxon>
        <taxon>Chromadorea</taxon>
        <taxon>Rhabditida</taxon>
        <taxon>Tylenchina</taxon>
        <taxon>Panagrolaimomorpha</taxon>
        <taxon>Strongyloidoidea</taxon>
        <taxon>Strongyloididae</taxon>
        <taxon>Strongyloides</taxon>
    </lineage>
</organism>
<evidence type="ECO:0000256" key="7">
    <source>
        <dbReference type="ARBA" id="ARBA00022737"/>
    </source>
</evidence>
<keyword evidence="15" id="KW-0479">Metal-binding</keyword>
<evidence type="ECO:0000256" key="9">
    <source>
        <dbReference type="ARBA" id="ARBA00022840"/>
    </source>
</evidence>
<evidence type="ECO:0000256" key="5">
    <source>
        <dbReference type="ARBA" id="ARBA00022448"/>
    </source>
</evidence>
<dbReference type="Gene3D" id="2.40.40.20">
    <property type="match status" value="1"/>
</dbReference>
<gene>
    <name evidence="18 20 21" type="ORF">SRAE_2000013900</name>
</gene>
<evidence type="ECO:0000256" key="12">
    <source>
        <dbReference type="ARBA" id="ARBA00022927"/>
    </source>
</evidence>
<dbReference type="GO" id="GO:0046872">
    <property type="term" value="F:metal ion binding"/>
    <property type="evidence" value="ECO:0007669"/>
    <property type="project" value="UniProtKB-UniRule"/>
</dbReference>
<dbReference type="Pfam" id="PF21964">
    <property type="entry name" value="NSF_ATPase_lid"/>
    <property type="match status" value="1"/>
</dbReference>
<dbReference type="InterPro" id="IPR039812">
    <property type="entry name" value="Vesicle-fus_ATPase"/>
</dbReference>
<dbReference type="Gene3D" id="3.10.330.10">
    <property type="match status" value="1"/>
</dbReference>
<dbReference type="GO" id="GO:0043001">
    <property type="term" value="P:Golgi to plasma membrane protein transport"/>
    <property type="evidence" value="ECO:0007669"/>
    <property type="project" value="TreeGrafter"/>
</dbReference>
<dbReference type="InterPro" id="IPR041569">
    <property type="entry name" value="AAA_lid_3"/>
</dbReference>
<keyword evidence="15" id="KW-0378">Hydrolase</keyword>
<dbReference type="WBParaSite" id="SRAE_2000013900.1">
    <property type="protein sequence ID" value="SRAE_2000013900.1"/>
    <property type="gene ID" value="WBGene00260329"/>
</dbReference>
<dbReference type="Gene3D" id="1.10.8.60">
    <property type="match status" value="2"/>
</dbReference>
<dbReference type="GeneID" id="36377823"/>
<dbReference type="Pfam" id="PF17862">
    <property type="entry name" value="AAA_lid_3"/>
    <property type="match status" value="1"/>
</dbReference>
<dbReference type="FunFam" id="3.40.50.300:FF:000166">
    <property type="entry name" value="vesicle-fusing ATPase isoform X1"/>
    <property type="match status" value="1"/>
</dbReference>
<evidence type="ECO:0000256" key="10">
    <source>
        <dbReference type="ARBA" id="ARBA00022842"/>
    </source>
</evidence>
<dbReference type="eggNOG" id="KOG0741">
    <property type="taxonomic scope" value="Eukaryota"/>
</dbReference>